<gene>
    <name evidence="1" type="ORF">Amon01_001013400</name>
</gene>
<accession>A0A9W6WLZ8</accession>
<name>A0A9W6WLZ8_AMBMO</name>
<dbReference type="AlphaFoldDB" id="A0A9W6WLZ8"/>
<proteinExistence type="predicted"/>
<evidence type="ECO:0000313" key="1">
    <source>
        <dbReference type="EMBL" id="GME83925.1"/>
    </source>
</evidence>
<evidence type="ECO:0000313" key="2">
    <source>
        <dbReference type="Proteomes" id="UP001165063"/>
    </source>
</evidence>
<sequence length="111" mass="12539">MGPVNTLKVEQPILQRGTRKTKNKRQHLTFITNHPSPITQHGNTTYFNNKHHSSCRPMTIFETATRAQQLVLEGLLLRTSEIESFTTTITCLSTNIISNSPTLYPIHINPA</sequence>
<dbReference type="EMBL" id="BSXU01016903">
    <property type="protein sequence ID" value="GME83925.1"/>
    <property type="molecule type" value="Genomic_DNA"/>
</dbReference>
<organism evidence="1 2">
    <name type="scientific">Ambrosiozyma monospora</name>
    <name type="common">Yeast</name>
    <name type="synonym">Endomycopsis monosporus</name>
    <dbReference type="NCBI Taxonomy" id="43982"/>
    <lineage>
        <taxon>Eukaryota</taxon>
        <taxon>Fungi</taxon>
        <taxon>Dikarya</taxon>
        <taxon>Ascomycota</taxon>
        <taxon>Saccharomycotina</taxon>
        <taxon>Pichiomycetes</taxon>
        <taxon>Pichiales</taxon>
        <taxon>Pichiaceae</taxon>
        <taxon>Ambrosiozyma</taxon>
    </lineage>
</organism>
<keyword evidence="2" id="KW-1185">Reference proteome</keyword>
<comment type="caution">
    <text evidence="1">The sequence shown here is derived from an EMBL/GenBank/DDBJ whole genome shotgun (WGS) entry which is preliminary data.</text>
</comment>
<dbReference type="Proteomes" id="UP001165063">
    <property type="component" value="Unassembled WGS sequence"/>
</dbReference>
<reference evidence="1" key="1">
    <citation type="submission" date="2023-04" db="EMBL/GenBank/DDBJ databases">
        <title>Ambrosiozyma monospora NBRC 1965.</title>
        <authorList>
            <person name="Ichikawa N."/>
            <person name="Sato H."/>
            <person name="Tonouchi N."/>
        </authorList>
    </citation>
    <scope>NUCLEOTIDE SEQUENCE</scope>
    <source>
        <strain evidence="1">NBRC 1965</strain>
    </source>
</reference>
<protein>
    <submittedName>
        <fullName evidence="1">Unnamed protein product</fullName>
    </submittedName>
</protein>